<keyword evidence="1" id="KW-0472">Membrane</keyword>
<keyword evidence="1" id="KW-0812">Transmembrane</keyword>
<protein>
    <submittedName>
        <fullName evidence="2">Uncharacterized protein</fullName>
    </submittedName>
</protein>
<dbReference type="RefSeq" id="WP_147626109.1">
    <property type="nucleotide sequence ID" value="NZ_CP042807.1"/>
</dbReference>
<name>A0A5B9DYW5_9GAMM</name>
<proteinExistence type="predicted"/>
<evidence type="ECO:0000313" key="2">
    <source>
        <dbReference type="EMBL" id="QEE23350.1"/>
    </source>
</evidence>
<sequence>MTEKPGHKLLSAARLDGHNSGLIMSVPLFRQALLAVLILGGAWLTAIPALAAEPEAAQRVAFIQAYAAARNGGNSWRALASGLHDYPLYPYLAAAVSCHESVRKH</sequence>
<dbReference type="KEGG" id="rgl:CS053_01695"/>
<evidence type="ECO:0000313" key="3">
    <source>
        <dbReference type="Proteomes" id="UP000321807"/>
    </source>
</evidence>
<keyword evidence="1" id="KW-1133">Transmembrane helix</keyword>
<accession>A0A5B9DYW5</accession>
<gene>
    <name evidence="2" type="ORF">CS053_01695</name>
</gene>
<evidence type="ECO:0000256" key="1">
    <source>
        <dbReference type="SAM" id="Phobius"/>
    </source>
</evidence>
<feature type="transmembrane region" description="Helical" evidence="1">
    <location>
        <begin position="32"/>
        <end position="52"/>
    </location>
</feature>
<dbReference type="Proteomes" id="UP000321807">
    <property type="component" value="Chromosome"/>
</dbReference>
<dbReference type="EMBL" id="CP042807">
    <property type="protein sequence ID" value="QEE23350.1"/>
    <property type="molecule type" value="Genomic_DNA"/>
</dbReference>
<organism evidence="2 3">
    <name type="scientific">Rhodanobacter glycinis</name>
    <dbReference type="NCBI Taxonomy" id="582702"/>
    <lineage>
        <taxon>Bacteria</taxon>
        <taxon>Pseudomonadati</taxon>
        <taxon>Pseudomonadota</taxon>
        <taxon>Gammaproteobacteria</taxon>
        <taxon>Lysobacterales</taxon>
        <taxon>Rhodanobacteraceae</taxon>
        <taxon>Rhodanobacter</taxon>
    </lineage>
</organism>
<dbReference type="AlphaFoldDB" id="A0A5B9DYW5"/>
<reference evidence="2 3" key="1">
    <citation type="submission" date="2019-08" db="EMBL/GenBank/DDBJ databases">
        <title>Complete genome sequence of Rhodanobacter glycinis strain T01E-68 isolated from tomato root.</title>
        <authorList>
            <person name="Weon H.-Y."/>
            <person name="Lee S.A."/>
        </authorList>
    </citation>
    <scope>NUCLEOTIDE SEQUENCE [LARGE SCALE GENOMIC DNA]</scope>
    <source>
        <strain evidence="2 3">T01E-68</strain>
    </source>
</reference>